<gene>
    <name evidence="4" type="ORF">D9619_013636</name>
</gene>
<dbReference type="Pfam" id="PF20151">
    <property type="entry name" value="DUF6533"/>
    <property type="match status" value="1"/>
</dbReference>
<dbReference type="OrthoDB" id="2952413at2759"/>
<feature type="transmembrane region" description="Helical" evidence="2">
    <location>
        <begin position="250"/>
        <end position="273"/>
    </location>
</feature>
<feature type="transmembrane region" description="Helical" evidence="2">
    <location>
        <begin position="58"/>
        <end position="76"/>
    </location>
</feature>
<keyword evidence="2" id="KW-0472">Membrane</keyword>
<comment type="caution">
    <text evidence="4">The sequence shown here is derived from an EMBL/GenBank/DDBJ whole genome shotgun (WGS) entry which is preliminary data.</text>
</comment>
<organism evidence="4 5">
    <name type="scientific">Psilocybe cf. subviscida</name>
    <dbReference type="NCBI Taxonomy" id="2480587"/>
    <lineage>
        <taxon>Eukaryota</taxon>
        <taxon>Fungi</taxon>
        <taxon>Dikarya</taxon>
        <taxon>Basidiomycota</taxon>
        <taxon>Agaricomycotina</taxon>
        <taxon>Agaricomycetes</taxon>
        <taxon>Agaricomycetidae</taxon>
        <taxon>Agaricales</taxon>
        <taxon>Agaricineae</taxon>
        <taxon>Strophariaceae</taxon>
        <taxon>Psilocybe</taxon>
    </lineage>
</organism>
<keyword evidence="5" id="KW-1185">Reference proteome</keyword>
<keyword evidence="2" id="KW-0812">Transmembrane</keyword>
<dbReference type="AlphaFoldDB" id="A0A8H5F949"/>
<dbReference type="InterPro" id="IPR045340">
    <property type="entry name" value="DUF6533"/>
</dbReference>
<evidence type="ECO:0000256" key="2">
    <source>
        <dbReference type="SAM" id="Phobius"/>
    </source>
</evidence>
<dbReference type="Proteomes" id="UP000567179">
    <property type="component" value="Unassembled WGS sequence"/>
</dbReference>
<evidence type="ECO:0000256" key="1">
    <source>
        <dbReference type="SAM" id="MobiDB-lite"/>
    </source>
</evidence>
<feature type="domain" description="DUF6533" evidence="3">
    <location>
        <begin position="20"/>
        <end position="66"/>
    </location>
</feature>
<protein>
    <recommendedName>
        <fullName evidence="3">DUF6533 domain-containing protein</fullName>
    </recommendedName>
</protein>
<feature type="region of interest" description="Disordered" evidence="1">
    <location>
        <begin position="287"/>
        <end position="314"/>
    </location>
</feature>
<feature type="compositionally biased region" description="Basic and acidic residues" evidence="1">
    <location>
        <begin position="297"/>
        <end position="314"/>
    </location>
</feature>
<feature type="transmembrane region" description="Helical" evidence="2">
    <location>
        <begin position="175"/>
        <end position="199"/>
    </location>
</feature>
<dbReference type="EMBL" id="JAACJJ010000006">
    <property type="protein sequence ID" value="KAF5328107.1"/>
    <property type="molecule type" value="Genomic_DNA"/>
</dbReference>
<evidence type="ECO:0000313" key="5">
    <source>
        <dbReference type="Proteomes" id="UP000567179"/>
    </source>
</evidence>
<proteinExistence type="predicted"/>
<feature type="transmembrane region" description="Helical" evidence="2">
    <location>
        <begin position="122"/>
        <end position="142"/>
    </location>
</feature>
<feature type="transmembrane region" description="Helical" evidence="2">
    <location>
        <begin position="88"/>
        <end position="110"/>
    </location>
</feature>
<feature type="transmembrane region" description="Helical" evidence="2">
    <location>
        <begin position="220"/>
        <end position="238"/>
    </location>
</feature>
<evidence type="ECO:0000313" key="4">
    <source>
        <dbReference type="EMBL" id="KAF5328107.1"/>
    </source>
</evidence>
<accession>A0A8H5F949</accession>
<keyword evidence="2" id="KW-1133">Transmembrane helix</keyword>
<sequence length="314" mass="35309">MASQDAALISTIELFKKQNYSLVASMTFLVYDILSTFPDEVQYIWSREKWSLTKVLYILIRYYGIVYLSIEIYINLRYNVPLHVCKGYFWYWNLFGGIMFTTVANMIFSLRTYALYGNNKRVLVFLLGLCFGGLALEFYASFLSARDSAQTAFLPPPGVPLTGCLTLGPPLRTTLYAWVPDLVINSSFFVASLIRLATWSDDHGLLVSRNRGPGVAILKIFLRDGVLFYLLTMAVVVVNTATSLTDNGRWNVLTFTWKIVAYSFSGAHIILNLRTAGSKRGMGIGATTTATQDPDLDSMRFAHSNDSDYPRVPH</sequence>
<reference evidence="4 5" key="1">
    <citation type="journal article" date="2020" name="ISME J.">
        <title>Uncovering the hidden diversity of litter-decomposition mechanisms in mushroom-forming fungi.</title>
        <authorList>
            <person name="Floudas D."/>
            <person name="Bentzer J."/>
            <person name="Ahren D."/>
            <person name="Johansson T."/>
            <person name="Persson P."/>
            <person name="Tunlid A."/>
        </authorList>
    </citation>
    <scope>NUCLEOTIDE SEQUENCE [LARGE SCALE GENOMIC DNA]</scope>
    <source>
        <strain evidence="4 5">CBS 101986</strain>
    </source>
</reference>
<name>A0A8H5F949_9AGAR</name>
<evidence type="ECO:0000259" key="3">
    <source>
        <dbReference type="Pfam" id="PF20151"/>
    </source>
</evidence>